<feature type="transmembrane region" description="Helical" evidence="1">
    <location>
        <begin position="280"/>
        <end position="303"/>
    </location>
</feature>
<keyword evidence="1" id="KW-0812">Transmembrane</keyword>
<evidence type="ECO:0000313" key="3">
    <source>
        <dbReference type="Proteomes" id="UP000001940"/>
    </source>
</evidence>
<reference evidence="2 3" key="1">
    <citation type="journal article" date="1998" name="Science">
        <title>Genome sequence of the nematode C. elegans: a platform for investigating biology.</title>
        <authorList>
            <consortium name="The C. elegans sequencing consortium"/>
            <person name="Sulson J.E."/>
            <person name="Waterston R."/>
        </authorList>
    </citation>
    <scope>NUCLEOTIDE SEQUENCE [LARGE SCALE GENOMIC DNA]</scope>
    <source>
        <strain evidence="2 3">Bristol N2</strain>
    </source>
</reference>
<dbReference type="RefSeq" id="NP_001024073.1">
    <property type="nucleotide sequence ID" value="NM_001028902.1"/>
</dbReference>
<dbReference type="PANTHER" id="PTHR45907:SF11">
    <property type="entry name" value="SERPENTINE RECEPTOR, CLASS J"/>
    <property type="match status" value="1"/>
</dbReference>
<dbReference type="CTD" id="191941"/>
<evidence type="ECO:0000313" key="2">
    <source>
        <dbReference type="EMBL" id="CCD68884.1"/>
    </source>
</evidence>
<dbReference type="PANTHER" id="PTHR45907">
    <property type="entry name" value="SERPENTINE RECEPTOR, CLASS J"/>
    <property type="match status" value="1"/>
</dbReference>
<dbReference type="GeneID" id="191941"/>
<keyword evidence="2" id="KW-0675">Receptor</keyword>
<dbReference type="InParanoid" id="H2KZM1"/>
<evidence type="ECO:0000313" key="4">
    <source>
        <dbReference type="WormBase" id="R09B5.7b"/>
    </source>
</evidence>
<evidence type="ECO:0000256" key="1">
    <source>
        <dbReference type="SAM" id="Phobius"/>
    </source>
</evidence>
<gene>
    <name evidence="2 4" type="primary">srj-23</name>
    <name evidence="2" type="ORF">CELE_R09B5.7</name>
    <name evidence="4" type="ORF">R09B5.7</name>
</gene>
<feature type="transmembrane region" description="Helical" evidence="1">
    <location>
        <begin position="244"/>
        <end position="268"/>
    </location>
</feature>
<keyword evidence="1" id="KW-0472">Membrane</keyword>
<organism evidence="2 3">
    <name type="scientific">Caenorhabditis elegans</name>
    <dbReference type="NCBI Taxonomy" id="6239"/>
    <lineage>
        <taxon>Eukaryota</taxon>
        <taxon>Metazoa</taxon>
        <taxon>Ecdysozoa</taxon>
        <taxon>Nematoda</taxon>
        <taxon>Chromadorea</taxon>
        <taxon>Rhabditida</taxon>
        <taxon>Rhabditina</taxon>
        <taxon>Rhabditomorpha</taxon>
        <taxon>Rhabditoidea</taxon>
        <taxon>Rhabditidae</taxon>
        <taxon>Peloderinae</taxon>
        <taxon>Caenorhabditis</taxon>
    </lineage>
</organism>
<dbReference type="Proteomes" id="UP000001940">
    <property type="component" value="Chromosome V"/>
</dbReference>
<sequence>MYTSWAHHYVPKFNGCCAFLVNPLFIFCILKDNKLQLGNYRWLLLYFAIFNMACSLCDMLVPVCVHNYRYAFSVFTAGGPFQEYSEFNQFIIAFRCSFIAATYAILHAHFTYRFMVLFKNKALAKYFMPYGLILTVLYCILHMIYWVITCYVYIGADMERKLYMHDTIMDVYGVESTKLNMIVALYREGSQNVIKKSIIGLVANTISSVFCVFVYVTLGILIIKKLGSNSLIMSKKTKKLQTQLMKALIVQSVIPTFVSFAPCLASWYQPVFGFELGRAVYHTSSVLVSAFPFFDPTAIIFFVPTFRKRCKELLCFNFPIKSAANSNAKEEIVNVSAQVPS</sequence>
<keyword evidence="1" id="KW-1133">Transmembrane helix</keyword>
<keyword evidence="3" id="KW-1185">Reference proteome</keyword>
<dbReference type="SMR" id="H2KZM1"/>
<dbReference type="AGR" id="WB:WBGene00005611"/>
<dbReference type="EMBL" id="BX284605">
    <property type="protein sequence ID" value="CCD68884.1"/>
    <property type="molecule type" value="Genomic_DNA"/>
</dbReference>
<dbReference type="PaxDb" id="6239-R09B5.7b"/>
<dbReference type="InterPro" id="IPR019423">
    <property type="entry name" value="7TM_GPCR_serpentine_rcpt_Srj"/>
</dbReference>
<feature type="transmembrane region" description="Helical" evidence="1">
    <location>
        <begin position="198"/>
        <end position="223"/>
    </location>
</feature>
<dbReference type="SUPFAM" id="SSF81321">
    <property type="entry name" value="Family A G protein-coupled receptor-like"/>
    <property type="match status" value="1"/>
</dbReference>
<dbReference type="AlphaFoldDB" id="H2KZM1"/>
<protein>
    <submittedName>
        <fullName evidence="2">Serpentine Receptor, class J</fullName>
    </submittedName>
</protein>
<dbReference type="OMA" id="AIFNMAC"/>
<dbReference type="HOGENOM" id="CLU_036335_0_0_1"/>
<accession>H2KZM1</accession>
<feature type="transmembrane region" description="Helical" evidence="1">
    <location>
        <begin position="88"/>
        <end position="106"/>
    </location>
</feature>
<proteinExistence type="predicted"/>
<name>H2KZM1_CAEEL</name>
<dbReference type="PhylomeDB" id="H2KZM1"/>
<dbReference type="WormBase" id="R09B5.7b">
    <property type="protein sequence ID" value="CE12630"/>
    <property type="gene ID" value="WBGene00005611"/>
    <property type="gene designation" value="srj-23"/>
</dbReference>
<dbReference type="ExpressionAtlas" id="H2KZM1">
    <property type="expression patterns" value="baseline"/>
</dbReference>
<feature type="transmembrane region" description="Helical" evidence="1">
    <location>
        <begin position="42"/>
        <end position="68"/>
    </location>
</feature>
<dbReference type="Bgee" id="WBGene00005611">
    <property type="expression patterns" value="Expressed in larva"/>
</dbReference>
<dbReference type="eggNOG" id="ENOG502TG5N">
    <property type="taxonomic scope" value="Eukaryota"/>
</dbReference>
<dbReference type="Pfam" id="PF10319">
    <property type="entry name" value="7TM_GPCR_Srj"/>
    <property type="match status" value="1"/>
</dbReference>
<dbReference type="OrthoDB" id="5839280at2759"/>
<dbReference type="FunCoup" id="H2KZM1">
    <property type="interactions" value="13"/>
</dbReference>
<feature type="transmembrane region" description="Helical" evidence="1">
    <location>
        <begin position="127"/>
        <end position="154"/>
    </location>
</feature>
<feature type="transmembrane region" description="Helical" evidence="1">
    <location>
        <begin position="12"/>
        <end position="30"/>
    </location>
</feature>